<dbReference type="SUPFAM" id="SSF52317">
    <property type="entry name" value="Class I glutamine amidotransferase-like"/>
    <property type="match status" value="1"/>
</dbReference>
<name>A0ABZ1EVN0_9ACTN</name>
<proteinExistence type="inferred from homology"/>
<dbReference type="RefSeq" id="WP_326705549.1">
    <property type="nucleotide sequence ID" value="NZ_CP108861.1"/>
</dbReference>
<keyword evidence="4" id="KW-1185">Reference proteome</keyword>
<dbReference type="InterPro" id="IPR029062">
    <property type="entry name" value="Class_I_gatase-like"/>
</dbReference>
<reference evidence="3 4" key="1">
    <citation type="submission" date="2022-10" db="EMBL/GenBank/DDBJ databases">
        <title>The complete genomes of actinobacterial strains from the NBC collection.</title>
        <authorList>
            <person name="Joergensen T.S."/>
            <person name="Alvarez Arevalo M."/>
            <person name="Sterndorff E.B."/>
            <person name="Faurdal D."/>
            <person name="Vuksanovic O."/>
            <person name="Mourched A.-S."/>
            <person name="Charusanti P."/>
            <person name="Shaw S."/>
            <person name="Blin K."/>
            <person name="Weber T."/>
        </authorList>
    </citation>
    <scope>NUCLEOTIDE SEQUENCE [LARGE SCALE GENOMIC DNA]</scope>
    <source>
        <strain evidence="3 4">NBC 01792</strain>
    </source>
</reference>
<dbReference type="Gene3D" id="3.40.50.880">
    <property type="match status" value="1"/>
</dbReference>
<gene>
    <name evidence="3" type="ORF">OG849_12590</name>
</gene>
<feature type="domain" description="DJ-1/PfpI" evidence="2">
    <location>
        <begin position="8"/>
        <end position="183"/>
    </location>
</feature>
<dbReference type="Pfam" id="PF01965">
    <property type="entry name" value="DJ-1_PfpI"/>
    <property type="match status" value="1"/>
</dbReference>
<dbReference type="PANTHER" id="PTHR42733:SF2">
    <property type="entry name" value="DJ-1_THIJ_PFPI FAMILY PROTEIN"/>
    <property type="match status" value="1"/>
</dbReference>
<evidence type="ECO:0000259" key="2">
    <source>
        <dbReference type="Pfam" id="PF01965"/>
    </source>
</evidence>
<dbReference type="NCBIfam" id="TIGR01382">
    <property type="entry name" value="PfpI"/>
    <property type="match status" value="1"/>
</dbReference>
<dbReference type="EMBL" id="CP109083">
    <property type="protein sequence ID" value="WSB08029.1"/>
    <property type="molecule type" value="Genomic_DNA"/>
</dbReference>
<protein>
    <submittedName>
        <fullName evidence="3">DJ-1/PfpI family protein</fullName>
    </submittedName>
</protein>
<evidence type="ECO:0000313" key="3">
    <source>
        <dbReference type="EMBL" id="WSB08029.1"/>
    </source>
</evidence>
<dbReference type="PROSITE" id="PS51276">
    <property type="entry name" value="PEPTIDASE_C56_PFPI"/>
    <property type="match status" value="1"/>
</dbReference>
<accession>A0ABZ1EVN0</accession>
<dbReference type="InterPro" id="IPR002818">
    <property type="entry name" value="DJ-1/PfpI"/>
</dbReference>
<evidence type="ECO:0000256" key="1">
    <source>
        <dbReference type="ARBA" id="ARBA00008542"/>
    </source>
</evidence>
<sequence>MSESEPEKILIVTGDAAESLEVLYPYQRLLEEGYEVHIAAPERKTLRFVVHDFEPGYDTYTEKPGYTFPADLAFSEVDPGAYIALVIPGGRAPEYLRNNAELRKIIGAFFSADRPVAQICHGPLITAATGNLSGRRVTAYPALEPDMQSAGATFQDTEAVVDGPLISSRAWPDHPAWMREFLKVLRTQSSPATSSPSGA</sequence>
<organism evidence="3 4">
    <name type="scientific">Streptomyces cyaneofuscatus</name>
    <dbReference type="NCBI Taxonomy" id="66883"/>
    <lineage>
        <taxon>Bacteria</taxon>
        <taxon>Bacillati</taxon>
        <taxon>Actinomycetota</taxon>
        <taxon>Actinomycetes</taxon>
        <taxon>Kitasatosporales</taxon>
        <taxon>Streptomycetaceae</taxon>
        <taxon>Streptomyces</taxon>
    </lineage>
</organism>
<comment type="similarity">
    <text evidence="1">Belongs to the peptidase C56 family.</text>
</comment>
<dbReference type="Proteomes" id="UP001356428">
    <property type="component" value="Chromosome"/>
</dbReference>
<dbReference type="PANTHER" id="PTHR42733">
    <property type="entry name" value="DJ-1 PROTEIN"/>
    <property type="match status" value="1"/>
</dbReference>
<dbReference type="CDD" id="cd03169">
    <property type="entry name" value="GATase1_PfpI_1"/>
    <property type="match status" value="1"/>
</dbReference>
<dbReference type="InterPro" id="IPR006286">
    <property type="entry name" value="C56_PfpI-like"/>
</dbReference>
<evidence type="ECO:0000313" key="4">
    <source>
        <dbReference type="Proteomes" id="UP001356428"/>
    </source>
</evidence>